<proteinExistence type="predicted"/>
<dbReference type="GO" id="GO:0005524">
    <property type="term" value="F:ATP binding"/>
    <property type="evidence" value="ECO:0007669"/>
    <property type="project" value="InterPro"/>
</dbReference>
<comment type="caution">
    <text evidence="3">The sequence shown here is derived from an EMBL/GenBank/DDBJ whole genome shotgun (WGS) entry which is preliminary data.</text>
</comment>
<dbReference type="InterPro" id="IPR011009">
    <property type="entry name" value="Kinase-like_dom_sf"/>
</dbReference>
<dbReference type="SUPFAM" id="SSF56112">
    <property type="entry name" value="Protein kinase-like (PK-like)"/>
    <property type="match status" value="1"/>
</dbReference>
<evidence type="ECO:0000259" key="2">
    <source>
        <dbReference type="PROSITE" id="PS50011"/>
    </source>
</evidence>
<dbReference type="RefSeq" id="WP_184612703.1">
    <property type="nucleotide sequence ID" value="NZ_BOOS01000017.1"/>
</dbReference>
<evidence type="ECO:0000256" key="1">
    <source>
        <dbReference type="SAM" id="MobiDB-lite"/>
    </source>
</evidence>
<evidence type="ECO:0000313" key="4">
    <source>
        <dbReference type="Proteomes" id="UP000588112"/>
    </source>
</evidence>
<dbReference type="AlphaFoldDB" id="A0A7W8Z6A1"/>
<feature type="domain" description="Protein kinase" evidence="2">
    <location>
        <begin position="8"/>
        <end position="283"/>
    </location>
</feature>
<sequence length="498" mass="54221">MSVREADLGSLTYIAEGAFAKVYKVEGYTMPGDRAPLAYKRFTQAYDQQARSAAATVAFRDGLSSRERDDLDRFSTWPRALVEDRPGNVSGLLMALIPQELFSRYLDENGALGSRPLLMEYLISTAEQRALAQVDLDDVPLTERLILLAQLVYVIARLHRHGWVFGDLSFRNVAFGVNPPRLMLLDCDGAASLTDDRRSQASTPFWQPPECPHAGDRQDDVSDVYKLGLAILRCLTPGKGAATTTSVERLAGELDDEGAGLLARALSRDRAVRPAARELYAYLKRTVTRRTAPPRVVRMELLTPYRVRGQDVRVEWEVEDADELEVRVGQAAPVTLDPAAHPGGYVFRPAESGRLVVVARNRYAEVTVDLGDLELYELPPFDASMARLPRVPAPRLEPFRPPVAAAALRGRPRITVGSEVVTMPSLGVFRFVEGLRPVDPVPMPPHPLRGLIAAVGRDRASALQEAVTRLHGTVAAGVARRSAGGTGTGQGTGTGGGS</sequence>
<dbReference type="InterPro" id="IPR000719">
    <property type="entry name" value="Prot_kinase_dom"/>
</dbReference>
<keyword evidence="3" id="KW-0808">Transferase</keyword>
<dbReference type="SMART" id="SM00220">
    <property type="entry name" value="S_TKc"/>
    <property type="match status" value="1"/>
</dbReference>
<feature type="region of interest" description="Disordered" evidence="1">
    <location>
        <begin position="478"/>
        <end position="498"/>
    </location>
</feature>
<feature type="compositionally biased region" description="Gly residues" evidence="1">
    <location>
        <begin position="484"/>
        <end position="498"/>
    </location>
</feature>
<dbReference type="Gene3D" id="1.10.510.10">
    <property type="entry name" value="Transferase(Phosphotransferase) domain 1"/>
    <property type="match status" value="1"/>
</dbReference>
<dbReference type="EMBL" id="JACHBR010000001">
    <property type="protein sequence ID" value="MBB5628142.1"/>
    <property type="molecule type" value="Genomic_DNA"/>
</dbReference>
<keyword evidence="3" id="KW-0418">Kinase</keyword>
<gene>
    <name evidence="3" type="ORF">BJ981_003841</name>
</gene>
<keyword evidence="3" id="KW-0723">Serine/threonine-protein kinase</keyword>
<reference evidence="3 4" key="1">
    <citation type="submission" date="2020-08" db="EMBL/GenBank/DDBJ databases">
        <title>Sequencing the genomes of 1000 actinobacteria strains.</title>
        <authorList>
            <person name="Klenk H.-P."/>
        </authorList>
    </citation>
    <scope>NUCLEOTIDE SEQUENCE [LARGE SCALE GENOMIC DNA]</scope>
    <source>
        <strain evidence="3 4">DSM 45790</strain>
    </source>
</reference>
<keyword evidence="4" id="KW-1185">Reference proteome</keyword>
<evidence type="ECO:0000313" key="3">
    <source>
        <dbReference type="EMBL" id="MBB5628142.1"/>
    </source>
</evidence>
<dbReference type="GO" id="GO:0004674">
    <property type="term" value="F:protein serine/threonine kinase activity"/>
    <property type="evidence" value="ECO:0007669"/>
    <property type="project" value="UniProtKB-KW"/>
</dbReference>
<protein>
    <submittedName>
        <fullName evidence="3">Serine/threonine protein kinase</fullName>
    </submittedName>
</protein>
<name>A0A7W8Z6A1_9ACTN</name>
<dbReference type="PROSITE" id="PS50011">
    <property type="entry name" value="PROTEIN_KINASE_DOM"/>
    <property type="match status" value="1"/>
</dbReference>
<dbReference type="Proteomes" id="UP000588112">
    <property type="component" value="Unassembled WGS sequence"/>
</dbReference>
<accession>A0A7W8Z6A1</accession>
<organism evidence="3 4">
    <name type="scientific">Sphaerisporangium krabiense</name>
    <dbReference type="NCBI Taxonomy" id="763782"/>
    <lineage>
        <taxon>Bacteria</taxon>
        <taxon>Bacillati</taxon>
        <taxon>Actinomycetota</taxon>
        <taxon>Actinomycetes</taxon>
        <taxon>Streptosporangiales</taxon>
        <taxon>Streptosporangiaceae</taxon>
        <taxon>Sphaerisporangium</taxon>
    </lineage>
</organism>